<dbReference type="InterPro" id="IPR047952">
    <property type="entry name" value="Transpos_IS4"/>
</dbReference>
<dbReference type="PANTHER" id="PTHR37529:SF1">
    <property type="entry name" value="TRANSPOSASE INSG FOR INSERTION SEQUENCE ELEMENT IS4-RELATED"/>
    <property type="match status" value="1"/>
</dbReference>
<protein>
    <submittedName>
        <fullName evidence="2">IS4 family transposase</fullName>
    </submittedName>
</protein>
<dbReference type="PANTHER" id="PTHR37529">
    <property type="entry name" value="TRANSPOSASE INSG FOR INSERTION SEQUENCE ELEMENT IS4-RELATED"/>
    <property type="match status" value="1"/>
</dbReference>
<comment type="caution">
    <text evidence="2">The sequence shown here is derived from an EMBL/GenBank/DDBJ whole genome shotgun (WGS) entry which is preliminary data.</text>
</comment>
<keyword evidence="3" id="KW-1185">Reference proteome</keyword>
<dbReference type="EMBL" id="WKED01000128">
    <property type="protein sequence ID" value="MCF5111029.1"/>
    <property type="molecule type" value="Genomic_DNA"/>
</dbReference>
<evidence type="ECO:0000259" key="1">
    <source>
        <dbReference type="Pfam" id="PF13006"/>
    </source>
</evidence>
<name>A0ABS9FFA8_9PSED</name>
<feature type="domain" description="Transposase IS4 N-terminal" evidence="1">
    <location>
        <begin position="16"/>
        <end position="106"/>
    </location>
</feature>
<organism evidence="2 3">
    <name type="scientific">Pseudomonas gessardii</name>
    <dbReference type="NCBI Taxonomy" id="78544"/>
    <lineage>
        <taxon>Bacteria</taxon>
        <taxon>Pseudomonadati</taxon>
        <taxon>Pseudomonadota</taxon>
        <taxon>Gammaproteobacteria</taxon>
        <taxon>Pseudomonadales</taxon>
        <taxon>Pseudomonadaceae</taxon>
        <taxon>Pseudomonas</taxon>
    </lineage>
</organism>
<dbReference type="Proteomes" id="UP000814003">
    <property type="component" value="Unassembled WGS sequence"/>
</dbReference>
<evidence type="ECO:0000313" key="3">
    <source>
        <dbReference type="Proteomes" id="UP000814003"/>
    </source>
</evidence>
<dbReference type="RefSeq" id="WP_236310351.1">
    <property type="nucleotide sequence ID" value="NZ_WKED01000128.1"/>
</dbReference>
<proteinExistence type="predicted"/>
<evidence type="ECO:0000313" key="2">
    <source>
        <dbReference type="EMBL" id="MCF5111029.1"/>
    </source>
</evidence>
<dbReference type="Pfam" id="PF13006">
    <property type="entry name" value="Nterm_IS4"/>
    <property type="match status" value="1"/>
</dbReference>
<dbReference type="InterPro" id="IPR024473">
    <property type="entry name" value="Transposases_IS4_N"/>
</dbReference>
<gene>
    <name evidence="2" type="ORF">GIW56_30015</name>
</gene>
<dbReference type="NCBIfam" id="NF033592">
    <property type="entry name" value="transpos_IS4_1"/>
    <property type="match status" value="1"/>
</dbReference>
<feature type="non-terminal residue" evidence="2">
    <location>
        <position position="241"/>
    </location>
</feature>
<accession>A0ABS9FFA8</accession>
<sequence length="241" mass="26712">MPLQNDLQEVTKLNPISFERFAQLIDLAWIEQALVSTGTVSIRRRRLPAERIVWLVVGLALFKNEPIWLIVQQLGLALGEAKVPVPSAAVQARQRLGEAPLAALFEQLAQAWGGVEQTPSAGFLGLRSFAVDGVVWSTPDTPENRQAFGGGRTHSGDGAWPQVRGVCLMDTYSHLIRAACFGEFAVGELRHAKGLENAVSDYSVTIFDRAYYSAALLLDWQQSGTERHWLMRARKPLKYEV</sequence>
<reference evidence="2 3" key="1">
    <citation type="submission" date="2019-11" db="EMBL/GenBank/DDBJ databases">
        <title>Epiphytic Pseudomonas syringae from cherry orchards.</title>
        <authorList>
            <person name="Hulin M.T."/>
        </authorList>
    </citation>
    <scope>NUCLEOTIDE SEQUENCE [LARGE SCALE GENOMIC DNA]</scope>
    <source>
        <strain evidence="2 3">PA-6-5B</strain>
    </source>
</reference>